<evidence type="ECO:0000313" key="1">
    <source>
        <dbReference type="EMBL" id="KTF05726.1"/>
    </source>
</evidence>
<dbReference type="EMBL" id="AYSL01001609">
    <property type="protein sequence ID" value="KTF05726.1"/>
    <property type="molecule type" value="Genomic_DNA"/>
</dbReference>
<comment type="caution">
    <text evidence="1">The sequence shown here is derived from an EMBL/GenBank/DDBJ whole genome shotgun (WGS) entry which is preliminary data.</text>
</comment>
<organism evidence="1">
    <name type="scientific">marine sediment metagenome</name>
    <dbReference type="NCBI Taxonomy" id="412755"/>
    <lineage>
        <taxon>unclassified sequences</taxon>
        <taxon>metagenomes</taxon>
        <taxon>ecological metagenomes</taxon>
    </lineage>
</organism>
<gene>
    <name evidence="1" type="ORF">MGSAQ_002783</name>
</gene>
<accession>A0A1B6NQK1</accession>
<reference evidence="1" key="1">
    <citation type="submission" date="2013-11" db="EMBL/GenBank/DDBJ databases">
        <title>Microbial diversity, functional groups and degradation webs in Northern and Southern Mediterranean and Red Sea marine crude oil polluted sites.</title>
        <authorList>
            <person name="Daffonchio D."/>
            <person name="Mapelli F."/>
            <person name="Ferrer M."/>
            <person name="Richter M."/>
            <person name="Cherif A."/>
            <person name="Malkawi H.I."/>
            <person name="Yakimov M.M."/>
            <person name="Abdel-Fattah Y.R."/>
            <person name="Blaghen M."/>
            <person name="Golyshin P.N."/>
            <person name="Kalogerakis N."/>
            <person name="Boon N."/>
            <person name="Magagnini M."/>
            <person name="Fava F."/>
        </authorList>
    </citation>
    <scope>NUCLEOTIDE SEQUENCE</scope>
</reference>
<protein>
    <submittedName>
        <fullName evidence="1">Uncharacterized protein</fullName>
    </submittedName>
</protein>
<sequence length="56" mass="5832">MSAAVFVLALTPGTFSGVNNRCKSMPDLSYTAEICGASSDTRSIFTCCCSASTLML</sequence>
<proteinExistence type="predicted"/>
<name>A0A1B6NQK1_9ZZZZ</name>
<dbReference type="AlphaFoldDB" id="A0A1B6NQK1"/>